<dbReference type="Gramene" id="evm.model.08.450">
    <property type="protein sequence ID" value="cds.evm.model.08.450"/>
    <property type="gene ID" value="evm.TU.08.450"/>
</dbReference>
<organism evidence="2 3">
    <name type="scientific">Cannabis sativa</name>
    <name type="common">Hemp</name>
    <name type="synonym">Marijuana</name>
    <dbReference type="NCBI Taxonomy" id="3483"/>
    <lineage>
        <taxon>Eukaryota</taxon>
        <taxon>Viridiplantae</taxon>
        <taxon>Streptophyta</taxon>
        <taxon>Embryophyta</taxon>
        <taxon>Tracheophyta</taxon>
        <taxon>Spermatophyta</taxon>
        <taxon>Magnoliopsida</taxon>
        <taxon>eudicotyledons</taxon>
        <taxon>Gunneridae</taxon>
        <taxon>Pentapetalae</taxon>
        <taxon>rosids</taxon>
        <taxon>fabids</taxon>
        <taxon>Rosales</taxon>
        <taxon>Cannabaceae</taxon>
        <taxon>Cannabis</taxon>
    </lineage>
</organism>
<feature type="compositionally biased region" description="Basic and acidic residues" evidence="1">
    <location>
        <begin position="145"/>
        <end position="158"/>
    </location>
</feature>
<feature type="compositionally biased region" description="Polar residues" evidence="1">
    <location>
        <begin position="165"/>
        <end position="177"/>
    </location>
</feature>
<name>A0A803QBA6_CANSA</name>
<accession>A0A803QBA6</accession>
<dbReference type="Proteomes" id="UP000596661">
    <property type="component" value="Chromosome 8"/>
</dbReference>
<evidence type="ECO:0000313" key="2">
    <source>
        <dbReference type="EnsemblPlants" id="cds.evm.model.08.450"/>
    </source>
</evidence>
<feature type="region of interest" description="Disordered" evidence="1">
    <location>
        <begin position="111"/>
        <end position="207"/>
    </location>
</feature>
<keyword evidence="3" id="KW-1185">Reference proteome</keyword>
<sequence length="207" mass="22821">MELTEELRQRIAFYEIFSKEELQVEGLVITQLLHQYGLISTLQRIHDVNGRGQPQTLSDLKEQIALDLSVAITKAAKDEELLAAAWDNHHPDPLTEEEEIRARFRGAYPKASTFGASTSGRDSNDPWRGGSGAVKALAPSNIDPTNREPRLPSDKEDSAEGLVFPQSNTSLKYSNTAPHPGREDKRAKHSTLKHSKSGRARSLLAGG</sequence>
<feature type="compositionally biased region" description="Basic residues" evidence="1">
    <location>
        <begin position="187"/>
        <end position="199"/>
    </location>
</feature>
<protein>
    <submittedName>
        <fullName evidence="2">Uncharacterized protein</fullName>
    </submittedName>
</protein>
<reference evidence="2" key="2">
    <citation type="submission" date="2021-03" db="UniProtKB">
        <authorList>
            <consortium name="EnsemblPlants"/>
        </authorList>
    </citation>
    <scope>IDENTIFICATION</scope>
</reference>
<dbReference type="AlphaFoldDB" id="A0A803QBA6"/>
<evidence type="ECO:0000313" key="3">
    <source>
        <dbReference type="Proteomes" id="UP000596661"/>
    </source>
</evidence>
<reference evidence="2" key="1">
    <citation type="submission" date="2018-11" db="EMBL/GenBank/DDBJ databases">
        <authorList>
            <person name="Grassa J C."/>
        </authorList>
    </citation>
    <scope>NUCLEOTIDE SEQUENCE [LARGE SCALE GENOMIC DNA]</scope>
</reference>
<evidence type="ECO:0000256" key="1">
    <source>
        <dbReference type="SAM" id="MobiDB-lite"/>
    </source>
</evidence>
<dbReference type="EMBL" id="UZAU01000683">
    <property type="status" value="NOT_ANNOTATED_CDS"/>
    <property type="molecule type" value="Genomic_DNA"/>
</dbReference>
<dbReference type="EnsemblPlants" id="evm.model.08.450">
    <property type="protein sequence ID" value="cds.evm.model.08.450"/>
    <property type="gene ID" value="evm.TU.08.450"/>
</dbReference>
<proteinExistence type="predicted"/>